<name>A0A9Q0L381_9MAGN</name>
<dbReference type="AlphaFoldDB" id="A0A9Q0L381"/>
<evidence type="ECO:0000256" key="1">
    <source>
        <dbReference type="SAM" id="MobiDB-lite"/>
    </source>
</evidence>
<gene>
    <name evidence="2" type="ORF">NE237_031858</name>
</gene>
<dbReference type="EMBL" id="JAMYWD010000001">
    <property type="protein sequence ID" value="KAJ4981021.1"/>
    <property type="molecule type" value="Genomic_DNA"/>
</dbReference>
<organism evidence="2 3">
    <name type="scientific">Protea cynaroides</name>
    <dbReference type="NCBI Taxonomy" id="273540"/>
    <lineage>
        <taxon>Eukaryota</taxon>
        <taxon>Viridiplantae</taxon>
        <taxon>Streptophyta</taxon>
        <taxon>Embryophyta</taxon>
        <taxon>Tracheophyta</taxon>
        <taxon>Spermatophyta</taxon>
        <taxon>Magnoliopsida</taxon>
        <taxon>Proteales</taxon>
        <taxon>Proteaceae</taxon>
        <taxon>Protea</taxon>
    </lineage>
</organism>
<keyword evidence="3" id="KW-1185">Reference proteome</keyword>
<protein>
    <submittedName>
        <fullName evidence="2">Uncharacterized protein</fullName>
    </submittedName>
</protein>
<feature type="compositionally biased region" description="Basic and acidic residues" evidence="1">
    <location>
        <begin position="128"/>
        <end position="145"/>
    </location>
</feature>
<accession>A0A9Q0L381</accession>
<reference evidence="2" key="1">
    <citation type="journal article" date="2023" name="Plant J.">
        <title>The genome of the king protea, Protea cynaroides.</title>
        <authorList>
            <person name="Chang J."/>
            <person name="Duong T.A."/>
            <person name="Schoeman C."/>
            <person name="Ma X."/>
            <person name="Roodt D."/>
            <person name="Barker N."/>
            <person name="Li Z."/>
            <person name="Van de Peer Y."/>
            <person name="Mizrachi E."/>
        </authorList>
    </citation>
    <scope>NUCLEOTIDE SEQUENCE</scope>
    <source>
        <tissue evidence="2">Young leaves</tissue>
    </source>
</reference>
<dbReference type="OrthoDB" id="1417760at2759"/>
<evidence type="ECO:0000313" key="3">
    <source>
        <dbReference type="Proteomes" id="UP001141806"/>
    </source>
</evidence>
<dbReference type="Proteomes" id="UP001141806">
    <property type="component" value="Unassembled WGS sequence"/>
</dbReference>
<feature type="region of interest" description="Disordered" evidence="1">
    <location>
        <begin position="119"/>
        <end position="145"/>
    </location>
</feature>
<dbReference type="PANTHER" id="PTHR48237">
    <property type="entry name" value="GAMMA-TUBULIN COMPLEX COMPONENT"/>
    <property type="match status" value="1"/>
</dbReference>
<sequence length="145" mass="16586">MCGQDNEEVFGKNRPEDVCWLYSLSDSELDLLISLKMLAIHRAKIIGHEVLADKFDLKMLRGLGFILMEYLNGCYKKNSSATSCLTESSMLLDGSKLLMNLKDSFAFVKSEDIRASIDTKSRKRTMERRRDETDLGHKKQKTESL</sequence>
<dbReference type="PANTHER" id="PTHR48237:SF1">
    <property type="entry name" value="SPC97_SPC98 FAMILY OF SPINDLE POLE BODY (SBP) COMPONENT"/>
    <property type="match status" value="1"/>
</dbReference>
<evidence type="ECO:0000313" key="2">
    <source>
        <dbReference type="EMBL" id="KAJ4981021.1"/>
    </source>
</evidence>
<proteinExistence type="predicted"/>
<comment type="caution">
    <text evidence="2">The sequence shown here is derived from an EMBL/GenBank/DDBJ whole genome shotgun (WGS) entry which is preliminary data.</text>
</comment>